<feature type="compositionally biased region" description="Polar residues" evidence="1">
    <location>
        <begin position="21"/>
        <end position="33"/>
    </location>
</feature>
<feature type="compositionally biased region" description="Basic and acidic residues" evidence="1">
    <location>
        <begin position="1"/>
        <end position="15"/>
    </location>
</feature>
<evidence type="ECO:0000313" key="2">
    <source>
        <dbReference type="Proteomes" id="UP000492821"/>
    </source>
</evidence>
<sequence length="78" mass="8542">MAKDTHRNSADDGRTPIRKTQALNGTEISSSPSLIAMMNDSAPYETDSERTETRRVSLTVRSYLECERNAVSGLSAHG</sequence>
<name>A0A7E4W3U5_PANRE</name>
<dbReference type="AlphaFoldDB" id="A0A7E4W3U5"/>
<keyword evidence="2" id="KW-1185">Reference proteome</keyword>
<dbReference type="Proteomes" id="UP000492821">
    <property type="component" value="Unassembled WGS sequence"/>
</dbReference>
<reference evidence="3" key="2">
    <citation type="submission" date="2020-10" db="UniProtKB">
        <authorList>
            <consortium name="WormBaseParasite"/>
        </authorList>
    </citation>
    <scope>IDENTIFICATION</scope>
</reference>
<proteinExistence type="predicted"/>
<organism evidence="2 3">
    <name type="scientific">Panagrellus redivivus</name>
    <name type="common">Microworm</name>
    <dbReference type="NCBI Taxonomy" id="6233"/>
    <lineage>
        <taxon>Eukaryota</taxon>
        <taxon>Metazoa</taxon>
        <taxon>Ecdysozoa</taxon>
        <taxon>Nematoda</taxon>
        <taxon>Chromadorea</taxon>
        <taxon>Rhabditida</taxon>
        <taxon>Tylenchina</taxon>
        <taxon>Panagrolaimomorpha</taxon>
        <taxon>Panagrolaimoidea</taxon>
        <taxon>Panagrolaimidae</taxon>
        <taxon>Panagrellus</taxon>
    </lineage>
</organism>
<feature type="region of interest" description="Disordered" evidence="1">
    <location>
        <begin position="1"/>
        <end position="53"/>
    </location>
</feature>
<reference evidence="2" key="1">
    <citation type="journal article" date="2013" name="Genetics">
        <title>The draft genome and transcriptome of Panagrellus redivivus are shaped by the harsh demands of a free-living lifestyle.</title>
        <authorList>
            <person name="Srinivasan J."/>
            <person name="Dillman A.R."/>
            <person name="Macchietto M.G."/>
            <person name="Heikkinen L."/>
            <person name="Lakso M."/>
            <person name="Fracchia K.M."/>
            <person name="Antoshechkin I."/>
            <person name="Mortazavi A."/>
            <person name="Wong G."/>
            <person name="Sternberg P.W."/>
        </authorList>
    </citation>
    <scope>NUCLEOTIDE SEQUENCE [LARGE SCALE GENOMIC DNA]</scope>
    <source>
        <strain evidence="2">MT8872</strain>
    </source>
</reference>
<evidence type="ECO:0000256" key="1">
    <source>
        <dbReference type="SAM" id="MobiDB-lite"/>
    </source>
</evidence>
<evidence type="ECO:0000313" key="3">
    <source>
        <dbReference type="WBParaSite" id="Pan_g5985.t1"/>
    </source>
</evidence>
<dbReference type="WBParaSite" id="Pan_g5985.t1">
    <property type="protein sequence ID" value="Pan_g5985.t1"/>
    <property type="gene ID" value="Pan_g5985"/>
</dbReference>
<protein>
    <submittedName>
        <fullName evidence="3">Uncharacterized protein</fullName>
    </submittedName>
</protein>
<accession>A0A7E4W3U5</accession>